<evidence type="ECO:0000313" key="3">
    <source>
        <dbReference type="Proteomes" id="UP000007813"/>
    </source>
</evidence>
<accession>J2ZAM7</accession>
<feature type="region of interest" description="Disordered" evidence="1">
    <location>
        <begin position="1"/>
        <end position="41"/>
    </location>
</feature>
<evidence type="ECO:0000256" key="1">
    <source>
        <dbReference type="SAM" id="MobiDB-lite"/>
    </source>
</evidence>
<reference evidence="2 3" key="1">
    <citation type="journal article" date="2012" name="J. Bacteriol.">
        <title>Draft Genome Sequence of the Extremely Halophilic Archaeon Halogranum salarium B-1T.</title>
        <authorList>
            <person name="Kim K.K."/>
            <person name="Lee K.C."/>
            <person name="Lee J.S."/>
        </authorList>
    </citation>
    <scope>NUCLEOTIDE SEQUENCE [LARGE SCALE GENOMIC DNA]</scope>
    <source>
        <strain evidence="2 3">B-1</strain>
    </source>
</reference>
<feature type="compositionally biased region" description="Basic and acidic residues" evidence="1">
    <location>
        <begin position="1"/>
        <end position="15"/>
    </location>
</feature>
<name>J2ZAM7_9EURY</name>
<dbReference type="AlphaFoldDB" id="J2ZAM7"/>
<evidence type="ECO:0000313" key="2">
    <source>
        <dbReference type="EMBL" id="EJN57695.1"/>
    </source>
</evidence>
<dbReference type="EMBL" id="ALJD01000012">
    <property type="protein sequence ID" value="EJN57695.1"/>
    <property type="molecule type" value="Genomic_DNA"/>
</dbReference>
<protein>
    <submittedName>
        <fullName evidence="2">Uncharacterized protein</fullName>
    </submittedName>
</protein>
<dbReference type="Proteomes" id="UP000007813">
    <property type="component" value="Unassembled WGS sequence"/>
</dbReference>
<sequence>MSPPDERPAGYRIERQLTLTTDLINSPTRTHDRNEPLTHST</sequence>
<organism evidence="2 3">
    <name type="scientific">Halogranum salarium B-1</name>
    <dbReference type="NCBI Taxonomy" id="1210908"/>
    <lineage>
        <taxon>Archaea</taxon>
        <taxon>Methanobacteriati</taxon>
        <taxon>Methanobacteriota</taxon>
        <taxon>Stenosarchaea group</taxon>
        <taxon>Halobacteria</taxon>
        <taxon>Halobacteriales</taxon>
        <taxon>Haloferacaceae</taxon>
    </lineage>
</organism>
<feature type="compositionally biased region" description="Basic and acidic residues" evidence="1">
    <location>
        <begin position="29"/>
        <end position="41"/>
    </location>
</feature>
<proteinExistence type="predicted"/>
<feature type="compositionally biased region" description="Polar residues" evidence="1">
    <location>
        <begin position="17"/>
        <end position="28"/>
    </location>
</feature>
<comment type="caution">
    <text evidence="2">The sequence shown here is derived from an EMBL/GenBank/DDBJ whole genome shotgun (WGS) entry which is preliminary data.</text>
</comment>
<gene>
    <name evidence="2" type="ORF">HSB1_40560</name>
</gene>